<dbReference type="RefSeq" id="WP_155175156.1">
    <property type="nucleotide sequence ID" value="NZ_WNAK01000002.1"/>
</dbReference>
<dbReference type="Pfam" id="PF07532">
    <property type="entry name" value="Big_4"/>
    <property type="match status" value="1"/>
</dbReference>
<feature type="compositionally biased region" description="Basic and acidic residues" evidence="5">
    <location>
        <begin position="961"/>
        <end position="973"/>
    </location>
</feature>
<keyword evidence="3 4" id="KW-0326">Glycosidase</keyword>
<gene>
    <name evidence="7" type="ORF">GMD30_01540</name>
</gene>
<dbReference type="InterPro" id="IPR011081">
    <property type="entry name" value="Big_4"/>
</dbReference>
<accession>A0A844KIP0</accession>
<comment type="catalytic activity">
    <reaction evidence="4">
        <text>The enzyme specifically hydrolyzes (1-&gt;4)-beta-D-galactosidic linkages in type I arabinogalactans.</text>
        <dbReference type="EC" id="3.2.1.89"/>
    </reaction>
</comment>
<comment type="caution">
    <text evidence="7">The sequence shown here is derived from an EMBL/GenBank/DDBJ whole genome shotgun (WGS) entry which is preliminary data.</text>
</comment>
<sequence>MKEKKHWNRRVLSFFLALAMVITQLGVWNAGKESVQAAENSSFTLYYYNESKEPLYVNIWSWAGISFAEDVEVTSEFGWNHDLAVMKAVDGNENWYSVTIKILDAEADDGFTIYQNGTGDDNILVQYDSQYNNQSDYANFVSGTESAYAVKDETVYTNLSEAGLNMEDQADDDDNSTEYNLQITADNTTVEAGDTVSLTAVLKKGQTEITDLEAAGLHLYWWNNTTNSSGEFINYDESNGYSLTLQTTLETLGTNEIQAKLQDAEWKDIVIKKIEITVNEASNSVKDAPIDVTKVNNLSSDFIMGMDISSMISELQSGVVYRDYDGNELKTLDDICRFIKEQGINHIRVRVWNDPYDANGNGYGGGNNDVAKAKEFADACRNAGLKMLVDFHCSDLWTDPGKQQEPKAWKGYTLEQKKEALNTYITESLNTIDPSKDVVDMVQVGNETTGGFIGETNVSNMCVLFSAGAAGVEMYNPDVKVVIHVESPHKGTMVTWAGNLQDNNVDYDILATSYYPYWHGTLDNLKQQFETVKNTYHKDVMVAETSYAYTLEDSDGHDNTVRVGNNDNGADTTEPFTEQGQATAIRNLINTVNEAGGLGVYYWEPAWLTVGNTKGLTGDAYNAQVKENQEKWEKYGSGWASSYANEYDSKDAGKWYGGSAVDNEAMFYPDGTATPALHVWNYVKTGAVSNLVSVEGFDSALTQTITAGSDFTLPDSVEVTYSDSKTPVAEAVTWDEASVKKADMSKPGTYQIPGTVSLSKEITRGAYKGKTSVDVTLTLQVKYANLITNKEAVEFDRGEYFTVDGATFKGIPSAENAKSGKNSMGWYGASAANGSVTYKEAITLEKGTYTLEAYAQGAQSDVTMQILNAEDDSVLFTGETTAMTAWGDWHTPKVTFTLDKTKSVKLRVCVEHEDGGWGAVDVLYLHKDASSSEGKDDTNTSGSSSSDSSSSGSAATVTPSDDTKKDDKPEQTTESKNVTATTASGEKAEVTVIVTKDTAGKVTEASAEVTGTKAEISADMVSRIVEAAGTDHVAITANVTDKEGNIRYTVTADAKDLTAGNKLSVVVVDKKTGAYKLVNAKTYTVGKDGTLHVNLAAGSDYRMLSAAEIKNVEKAVLKTVAVKKTTASIKAGKNTKIQLSSKLDLDNVKKITYTSGKKSVAAVDKNGKITAKKKGTVTIKAKVTLKNGKTKTVSMKIKVK</sequence>
<evidence type="ECO:0000256" key="3">
    <source>
        <dbReference type="ARBA" id="ARBA00023295"/>
    </source>
</evidence>
<evidence type="ECO:0000313" key="7">
    <source>
        <dbReference type="EMBL" id="MTR80409.1"/>
    </source>
</evidence>
<dbReference type="EMBL" id="WNAL01000002">
    <property type="protein sequence ID" value="MTR80409.1"/>
    <property type="molecule type" value="Genomic_DNA"/>
</dbReference>
<dbReference type="InterPro" id="IPR008964">
    <property type="entry name" value="Invasin/intimin_cell_adhesion"/>
</dbReference>
<dbReference type="EC" id="3.2.1.89" evidence="4"/>
<dbReference type="PANTHER" id="PTHR34983:SF2">
    <property type="entry name" value="ENDO-BETA-1,4-GALACTANASE"/>
    <property type="match status" value="1"/>
</dbReference>
<evidence type="ECO:0000259" key="6">
    <source>
        <dbReference type="SMART" id="SM00635"/>
    </source>
</evidence>
<dbReference type="InterPro" id="IPR017853">
    <property type="entry name" value="GH"/>
</dbReference>
<dbReference type="Proteomes" id="UP000446657">
    <property type="component" value="Unassembled WGS sequence"/>
</dbReference>
<evidence type="ECO:0000256" key="4">
    <source>
        <dbReference type="RuleBase" id="RU361192"/>
    </source>
</evidence>
<dbReference type="InterPro" id="IPR011683">
    <property type="entry name" value="Glyco_hydro_53"/>
</dbReference>
<dbReference type="PANTHER" id="PTHR34983">
    <property type="entry name" value="ARABINOGALACTAN ENDO-BETA-1,4-GALACTANASE A"/>
    <property type="match status" value="1"/>
</dbReference>
<evidence type="ECO:0000256" key="2">
    <source>
        <dbReference type="ARBA" id="ARBA00022801"/>
    </source>
</evidence>
<comment type="similarity">
    <text evidence="1 4">Belongs to the glycosyl hydrolase 53 family.</text>
</comment>
<dbReference type="AlphaFoldDB" id="A0A844KIP0"/>
<feature type="compositionally biased region" description="Polar residues" evidence="5">
    <location>
        <begin position="974"/>
        <end position="984"/>
    </location>
</feature>
<dbReference type="GO" id="GO:0031218">
    <property type="term" value="F:arabinogalactan endo-1,4-beta-galactosidase activity"/>
    <property type="evidence" value="ECO:0007669"/>
    <property type="project" value="UniProtKB-EC"/>
</dbReference>
<dbReference type="SUPFAM" id="SSF49373">
    <property type="entry name" value="Invasin/intimin cell-adhesion fragments"/>
    <property type="match status" value="1"/>
</dbReference>
<dbReference type="SUPFAM" id="SSF51445">
    <property type="entry name" value="(Trans)glycosidases"/>
    <property type="match status" value="1"/>
</dbReference>
<dbReference type="GO" id="GO:0015926">
    <property type="term" value="F:glucosidase activity"/>
    <property type="evidence" value="ECO:0007669"/>
    <property type="project" value="InterPro"/>
</dbReference>
<reference evidence="7 8" key="1">
    <citation type="journal article" date="2019" name="Nat. Med.">
        <title>A library of human gut bacterial isolates paired with longitudinal multiomics data enables mechanistic microbiome research.</title>
        <authorList>
            <person name="Poyet M."/>
            <person name="Groussin M."/>
            <person name="Gibbons S.M."/>
            <person name="Avila-Pacheco J."/>
            <person name="Jiang X."/>
            <person name="Kearney S.M."/>
            <person name="Perrotta A.R."/>
            <person name="Berdy B."/>
            <person name="Zhao S."/>
            <person name="Lieberman T.D."/>
            <person name="Swanson P.K."/>
            <person name="Smith M."/>
            <person name="Roesemann S."/>
            <person name="Alexander J.E."/>
            <person name="Rich S.A."/>
            <person name="Livny J."/>
            <person name="Vlamakis H."/>
            <person name="Clish C."/>
            <person name="Bullock K."/>
            <person name="Deik A."/>
            <person name="Scott J."/>
            <person name="Pierce K.A."/>
            <person name="Xavier R.J."/>
            <person name="Alm E.J."/>
        </authorList>
    </citation>
    <scope>NUCLEOTIDE SEQUENCE [LARGE SCALE GENOMIC DNA]</scope>
    <source>
        <strain evidence="7 8">BIOML-A1</strain>
    </source>
</reference>
<feature type="domain" description="BIG2" evidence="6">
    <location>
        <begin position="1116"/>
        <end position="1193"/>
    </location>
</feature>
<feature type="region of interest" description="Disordered" evidence="5">
    <location>
        <begin position="930"/>
        <end position="984"/>
    </location>
</feature>
<feature type="compositionally biased region" description="Low complexity" evidence="5">
    <location>
        <begin position="941"/>
        <end position="953"/>
    </location>
</feature>
<keyword evidence="2 4" id="KW-0378">Hydrolase</keyword>
<evidence type="ECO:0000256" key="5">
    <source>
        <dbReference type="SAM" id="MobiDB-lite"/>
    </source>
</evidence>
<dbReference type="GO" id="GO:0045490">
    <property type="term" value="P:pectin catabolic process"/>
    <property type="evidence" value="ECO:0007669"/>
    <property type="project" value="TreeGrafter"/>
</dbReference>
<protein>
    <recommendedName>
        <fullName evidence="4">Arabinogalactan endo-beta-1,4-galactanase</fullName>
        <ecNumber evidence="4">3.2.1.89</ecNumber>
    </recommendedName>
</protein>
<dbReference type="InterPro" id="IPR003343">
    <property type="entry name" value="Big_2"/>
</dbReference>
<dbReference type="Gene3D" id="2.60.120.260">
    <property type="entry name" value="Galactose-binding domain-like"/>
    <property type="match status" value="1"/>
</dbReference>
<name>A0A844KIP0_9FIRM</name>
<organism evidence="7 8">
    <name type="scientific">Roseburia faecis</name>
    <dbReference type="NCBI Taxonomy" id="301302"/>
    <lineage>
        <taxon>Bacteria</taxon>
        <taxon>Bacillati</taxon>
        <taxon>Bacillota</taxon>
        <taxon>Clostridia</taxon>
        <taxon>Lachnospirales</taxon>
        <taxon>Lachnospiraceae</taxon>
        <taxon>Roseburia</taxon>
    </lineage>
</organism>
<dbReference type="Pfam" id="PF02368">
    <property type="entry name" value="Big_2"/>
    <property type="match status" value="1"/>
</dbReference>
<dbReference type="SMART" id="SM00635">
    <property type="entry name" value="BID_2"/>
    <property type="match status" value="1"/>
</dbReference>
<proteinExistence type="inferred from homology"/>
<dbReference type="Gene3D" id="2.60.40.1080">
    <property type="match status" value="1"/>
</dbReference>
<evidence type="ECO:0000256" key="1">
    <source>
        <dbReference type="ARBA" id="ARBA00010687"/>
    </source>
</evidence>
<dbReference type="Pfam" id="PF07745">
    <property type="entry name" value="Glyco_hydro_53"/>
    <property type="match status" value="1"/>
</dbReference>
<evidence type="ECO:0000313" key="8">
    <source>
        <dbReference type="Proteomes" id="UP000446657"/>
    </source>
</evidence>
<dbReference type="Gene3D" id="3.20.20.80">
    <property type="entry name" value="Glycosidases"/>
    <property type="match status" value="1"/>
</dbReference>